<dbReference type="AlphaFoldDB" id="A0A9P1KL89"/>
<name>A0A9P1KL89_9CYAN</name>
<evidence type="ECO:0000313" key="2">
    <source>
        <dbReference type="Proteomes" id="UP000032946"/>
    </source>
</evidence>
<sequence length="39" mass="4424">MKSENSQKLMGECELANVSRVFGIMDDWVSGIIIQAYYP</sequence>
<evidence type="ECO:0000313" key="1">
    <source>
        <dbReference type="EMBL" id="CDM98582.1"/>
    </source>
</evidence>
<accession>A0A9P1KL89</accession>
<dbReference type="Proteomes" id="UP000032946">
    <property type="component" value="Chromosome"/>
</dbReference>
<reference evidence="1 2" key="1">
    <citation type="submission" date="2014-02" db="EMBL/GenBank/DDBJ databases">
        <authorList>
            <person name="Genoscope - CEA"/>
        </authorList>
    </citation>
    <scope>NUCLEOTIDE SEQUENCE [LARGE SCALE GENOMIC DNA]</scope>
    <source>
        <strain evidence="1 2">PCC 8005</strain>
    </source>
</reference>
<protein>
    <submittedName>
        <fullName evidence="1">Uncharacterized protein</fullName>
    </submittedName>
</protein>
<proteinExistence type="predicted"/>
<organism evidence="1 2">
    <name type="scientific">Limnospira indica PCC 8005</name>
    <dbReference type="NCBI Taxonomy" id="376219"/>
    <lineage>
        <taxon>Bacteria</taxon>
        <taxon>Bacillati</taxon>
        <taxon>Cyanobacteriota</taxon>
        <taxon>Cyanophyceae</taxon>
        <taxon>Oscillatoriophycideae</taxon>
        <taxon>Oscillatoriales</taxon>
        <taxon>Sirenicapillariaceae</taxon>
        <taxon>Limnospira</taxon>
    </lineage>
</organism>
<keyword evidence="2" id="KW-1185">Reference proteome</keyword>
<gene>
    <name evidence="1" type="ORF">ARTHRO_61183</name>
</gene>
<dbReference type="EMBL" id="FO818640">
    <property type="protein sequence ID" value="CDM98582.1"/>
    <property type="molecule type" value="Genomic_DNA"/>
</dbReference>